<keyword evidence="4" id="KW-1003">Cell membrane</keyword>
<dbReference type="RefSeq" id="WP_090074742.1">
    <property type="nucleotide sequence ID" value="NZ_FOVR01000012.1"/>
</dbReference>
<dbReference type="Proteomes" id="UP000199236">
    <property type="component" value="Unassembled WGS sequence"/>
</dbReference>
<proteinExistence type="inferred from homology"/>
<gene>
    <name evidence="11" type="ORF">SAMN04488056_11253</name>
</gene>
<dbReference type="SUPFAM" id="SSF52540">
    <property type="entry name" value="P-loop containing nucleoside triphosphate hydrolases"/>
    <property type="match status" value="1"/>
</dbReference>
<dbReference type="PROSITE" id="PS00211">
    <property type="entry name" value="ABC_TRANSPORTER_1"/>
    <property type="match status" value="1"/>
</dbReference>
<protein>
    <submittedName>
        <fullName evidence="11">Iron(III) transport system ATP-binding protein</fullName>
    </submittedName>
</protein>
<dbReference type="Pfam" id="PF00005">
    <property type="entry name" value="ABC_tran"/>
    <property type="match status" value="1"/>
</dbReference>
<dbReference type="PROSITE" id="PS50893">
    <property type="entry name" value="ABC_TRANSPORTER_2"/>
    <property type="match status" value="1"/>
</dbReference>
<dbReference type="GO" id="GO:0043190">
    <property type="term" value="C:ATP-binding cassette (ABC) transporter complex"/>
    <property type="evidence" value="ECO:0007669"/>
    <property type="project" value="InterPro"/>
</dbReference>
<dbReference type="FunFam" id="3.40.50.300:FF:000042">
    <property type="entry name" value="Maltose/maltodextrin ABC transporter, ATP-binding protein"/>
    <property type="match status" value="1"/>
</dbReference>
<keyword evidence="7 11" id="KW-0067">ATP-binding</keyword>
<comment type="similarity">
    <text evidence="2">Belongs to the ABC transporter superfamily.</text>
</comment>
<dbReference type="SMART" id="SM00382">
    <property type="entry name" value="AAA"/>
    <property type="match status" value="1"/>
</dbReference>
<dbReference type="Gene3D" id="2.40.50.100">
    <property type="match status" value="1"/>
</dbReference>
<organism evidence="11 12">
    <name type="scientific">Cohaesibacter marisflavi</name>
    <dbReference type="NCBI Taxonomy" id="655353"/>
    <lineage>
        <taxon>Bacteria</taxon>
        <taxon>Pseudomonadati</taxon>
        <taxon>Pseudomonadota</taxon>
        <taxon>Alphaproteobacteria</taxon>
        <taxon>Hyphomicrobiales</taxon>
        <taxon>Cohaesibacteraceae</taxon>
    </lineage>
</organism>
<dbReference type="InterPro" id="IPR050093">
    <property type="entry name" value="ABC_SmlMolc_Importer"/>
</dbReference>
<evidence type="ECO:0000256" key="1">
    <source>
        <dbReference type="ARBA" id="ARBA00004417"/>
    </source>
</evidence>
<dbReference type="Pfam" id="PF08402">
    <property type="entry name" value="TOBE_2"/>
    <property type="match status" value="1"/>
</dbReference>
<comment type="subcellular location">
    <subcellularLocation>
        <location evidence="1">Cell inner membrane</location>
        <topology evidence="1">Peripheral membrane protein</topology>
    </subcellularLocation>
</comment>
<keyword evidence="8" id="KW-1278">Translocase</keyword>
<feature type="domain" description="ABC transporter" evidence="10">
    <location>
        <begin position="4"/>
        <end position="238"/>
    </location>
</feature>
<dbReference type="PANTHER" id="PTHR42781">
    <property type="entry name" value="SPERMIDINE/PUTRESCINE IMPORT ATP-BINDING PROTEIN POTA"/>
    <property type="match status" value="1"/>
</dbReference>
<dbReference type="GO" id="GO:0005524">
    <property type="term" value="F:ATP binding"/>
    <property type="evidence" value="ECO:0007669"/>
    <property type="project" value="UniProtKB-KW"/>
</dbReference>
<dbReference type="AlphaFoldDB" id="A0A1I5JRR2"/>
<sequence length="352" mass="39262">MAKLTYDNVSKSFGNIEVLKSVSLDIEDGEMIALLGPSGCGKTTMLRLTAGFERPNFGAIYKGSSVLSDARCHLAPEKRNMGIVFQSYALWPNMTVAENVAYPLKIRKIPEEQMEAILFDALDMVSLLDFADKEPATLSGGQRQRVALARCLVMQPDAVLLDEPLSNLDAHLREVMQNSFVEFHERSGATMVYVTHDQSEAMAMADRIAVMFDGELAQVDKPQNLYSQPKTERVARFIGQSSILTGYLEKRQDGCWRDVVVHGQEFRTRQDQFVASQMEACPVSLCVRPEHIRLDQENGLPARVVGSTYLGERYRICLEMSDGAEVVAYSGQSARLGSNIRFTFDDAWAILN</sequence>
<evidence type="ECO:0000256" key="3">
    <source>
        <dbReference type="ARBA" id="ARBA00022448"/>
    </source>
</evidence>
<evidence type="ECO:0000256" key="7">
    <source>
        <dbReference type="ARBA" id="ARBA00022840"/>
    </source>
</evidence>
<keyword evidence="3" id="KW-0813">Transport</keyword>
<dbReference type="EMBL" id="FOVR01000012">
    <property type="protein sequence ID" value="SFO75445.1"/>
    <property type="molecule type" value="Genomic_DNA"/>
</dbReference>
<evidence type="ECO:0000313" key="12">
    <source>
        <dbReference type="Proteomes" id="UP000199236"/>
    </source>
</evidence>
<dbReference type="SUPFAM" id="SSF50331">
    <property type="entry name" value="MOP-like"/>
    <property type="match status" value="1"/>
</dbReference>
<keyword evidence="12" id="KW-1185">Reference proteome</keyword>
<evidence type="ECO:0000256" key="9">
    <source>
        <dbReference type="ARBA" id="ARBA00023136"/>
    </source>
</evidence>
<name>A0A1I5JRR2_9HYPH</name>
<accession>A0A1I5JRR2</accession>
<evidence type="ECO:0000256" key="8">
    <source>
        <dbReference type="ARBA" id="ARBA00022967"/>
    </source>
</evidence>
<dbReference type="PANTHER" id="PTHR42781:SF1">
    <property type="entry name" value="THIAMINE IMPORT ATP-BINDING PROTEIN THIQ"/>
    <property type="match status" value="1"/>
</dbReference>
<evidence type="ECO:0000256" key="5">
    <source>
        <dbReference type="ARBA" id="ARBA00022519"/>
    </source>
</evidence>
<dbReference type="InterPro" id="IPR003439">
    <property type="entry name" value="ABC_transporter-like_ATP-bd"/>
</dbReference>
<dbReference type="GO" id="GO:0140359">
    <property type="term" value="F:ABC-type transporter activity"/>
    <property type="evidence" value="ECO:0007669"/>
    <property type="project" value="UniProtKB-ARBA"/>
</dbReference>
<dbReference type="InterPro" id="IPR027417">
    <property type="entry name" value="P-loop_NTPase"/>
</dbReference>
<dbReference type="InterPro" id="IPR008995">
    <property type="entry name" value="Mo/tungstate-bd_C_term_dom"/>
</dbReference>
<dbReference type="Gene3D" id="3.40.50.300">
    <property type="entry name" value="P-loop containing nucleotide triphosphate hydrolases"/>
    <property type="match status" value="1"/>
</dbReference>
<keyword evidence="6" id="KW-0547">Nucleotide-binding</keyword>
<keyword evidence="5" id="KW-0997">Cell inner membrane</keyword>
<evidence type="ECO:0000313" key="11">
    <source>
        <dbReference type="EMBL" id="SFO75445.1"/>
    </source>
</evidence>
<dbReference type="InterPro" id="IPR013611">
    <property type="entry name" value="Transp-assoc_OB_typ2"/>
</dbReference>
<evidence type="ECO:0000256" key="2">
    <source>
        <dbReference type="ARBA" id="ARBA00005417"/>
    </source>
</evidence>
<evidence type="ECO:0000256" key="4">
    <source>
        <dbReference type="ARBA" id="ARBA00022475"/>
    </source>
</evidence>
<keyword evidence="9" id="KW-0472">Membrane</keyword>
<dbReference type="STRING" id="655353.SAMN04488056_11253"/>
<reference evidence="11 12" key="1">
    <citation type="submission" date="2016-10" db="EMBL/GenBank/DDBJ databases">
        <authorList>
            <person name="de Groot N.N."/>
        </authorList>
    </citation>
    <scope>NUCLEOTIDE SEQUENCE [LARGE SCALE GENOMIC DNA]</scope>
    <source>
        <strain evidence="11 12">CGMCC 1.9157</strain>
    </source>
</reference>
<dbReference type="OrthoDB" id="9802264at2"/>
<evidence type="ECO:0000259" key="10">
    <source>
        <dbReference type="PROSITE" id="PS50893"/>
    </source>
</evidence>
<dbReference type="InterPro" id="IPR017871">
    <property type="entry name" value="ABC_transporter-like_CS"/>
</dbReference>
<dbReference type="GO" id="GO:0016887">
    <property type="term" value="F:ATP hydrolysis activity"/>
    <property type="evidence" value="ECO:0007669"/>
    <property type="project" value="InterPro"/>
</dbReference>
<dbReference type="InterPro" id="IPR003593">
    <property type="entry name" value="AAA+_ATPase"/>
</dbReference>
<evidence type="ECO:0000256" key="6">
    <source>
        <dbReference type="ARBA" id="ARBA00022741"/>
    </source>
</evidence>